<gene>
    <name evidence="1" type="ORF">CTRU02_200835</name>
</gene>
<protein>
    <submittedName>
        <fullName evidence="1">Metallo-beta-lactamase domain protein</fullName>
    </submittedName>
</protein>
<organism evidence="1 2">
    <name type="scientific">Colletotrichum truncatum</name>
    <name type="common">Anthracnose fungus</name>
    <name type="synonym">Colletotrichum capsici</name>
    <dbReference type="NCBI Taxonomy" id="5467"/>
    <lineage>
        <taxon>Eukaryota</taxon>
        <taxon>Fungi</taxon>
        <taxon>Dikarya</taxon>
        <taxon>Ascomycota</taxon>
        <taxon>Pezizomycotina</taxon>
        <taxon>Sordariomycetes</taxon>
        <taxon>Hypocreomycetidae</taxon>
        <taxon>Glomerellales</taxon>
        <taxon>Glomerellaceae</taxon>
        <taxon>Colletotrichum</taxon>
        <taxon>Colletotrichum truncatum species complex</taxon>
    </lineage>
</organism>
<keyword evidence="2" id="KW-1185">Reference proteome</keyword>
<dbReference type="EMBL" id="VUJX02000001">
    <property type="protein sequence ID" value="KAL0942949.1"/>
    <property type="molecule type" value="Genomic_DNA"/>
</dbReference>
<dbReference type="Proteomes" id="UP000805649">
    <property type="component" value="Unassembled WGS sequence"/>
</dbReference>
<evidence type="ECO:0000313" key="1">
    <source>
        <dbReference type="EMBL" id="KAL0942949.1"/>
    </source>
</evidence>
<evidence type="ECO:0000313" key="2">
    <source>
        <dbReference type="Proteomes" id="UP000805649"/>
    </source>
</evidence>
<name>A0ACC3ZFT3_COLTU</name>
<accession>A0ACC3ZFT3</accession>
<sequence length="231" mass="25901">MTPLHVATFVHQDVALNMVSSLIIGSEAASAYWTSVLGSSEIVQNATTPVPNNFTFFALHGDSNHPIQLIQPLAGDTVDETLFWLPSSRTLIAGDTVYSSQVHLFMADMLTPALTDSWISTLDLLLGLNPEIVIPDHSLSNESFDRTGNLEYTREYLAFWQCEVESKGLDYYTPQELYTLLDKRFPRRLDATSQFLRNVTAENFARGGTRLGHFLDFTAYNSTKELNGWEL</sequence>
<comment type="caution">
    <text evidence="1">The sequence shown here is derived from an EMBL/GenBank/DDBJ whole genome shotgun (WGS) entry which is preliminary data.</text>
</comment>
<proteinExistence type="predicted"/>
<reference evidence="1 2" key="1">
    <citation type="journal article" date="2020" name="Phytopathology">
        <title>Genome Sequence Resources of Colletotrichum truncatum, C. plurivorum, C. musicola, and C. sojae: Four Species Pathogenic to Soybean (Glycine max).</title>
        <authorList>
            <person name="Rogerio F."/>
            <person name="Boufleur T.R."/>
            <person name="Ciampi-Guillardi M."/>
            <person name="Sukno S.A."/>
            <person name="Thon M.R."/>
            <person name="Massola Junior N.S."/>
            <person name="Baroncelli R."/>
        </authorList>
    </citation>
    <scope>NUCLEOTIDE SEQUENCE [LARGE SCALE GENOMIC DNA]</scope>
    <source>
        <strain evidence="1 2">CMES1059</strain>
    </source>
</reference>